<dbReference type="InterPro" id="IPR001296">
    <property type="entry name" value="Glyco_trans_1"/>
</dbReference>
<feature type="domain" description="Glycosyl transferase family 1" evidence="2">
    <location>
        <begin position="195"/>
        <end position="353"/>
    </location>
</feature>
<organism evidence="4">
    <name type="scientific">candidate division WOR-3 bacterium</name>
    <dbReference type="NCBI Taxonomy" id="2052148"/>
    <lineage>
        <taxon>Bacteria</taxon>
        <taxon>Bacteria division WOR-3</taxon>
    </lineage>
</organism>
<evidence type="ECO:0000259" key="3">
    <source>
        <dbReference type="Pfam" id="PF13439"/>
    </source>
</evidence>
<keyword evidence="1 4" id="KW-0808">Transferase</keyword>
<comment type="caution">
    <text evidence="4">The sequence shown here is derived from an EMBL/GenBank/DDBJ whole genome shotgun (WGS) entry which is preliminary data.</text>
</comment>
<protein>
    <submittedName>
        <fullName evidence="4">Glycosyltransferase family 1 protein</fullName>
    </submittedName>
</protein>
<dbReference type="GO" id="GO:0009103">
    <property type="term" value="P:lipopolysaccharide biosynthetic process"/>
    <property type="evidence" value="ECO:0007669"/>
    <property type="project" value="TreeGrafter"/>
</dbReference>
<dbReference type="SUPFAM" id="SSF53756">
    <property type="entry name" value="UDP-Glycosyltransferase/glycogen phosphorylase"/>
    <property type="match status" value="1"/>
</dbReference>
<dbReference type="PANTHER" id="PTHR46401">
    <property type="entry name" value="GLYCOSYLTRANSFERASE WBBK-RELATED"/>
    <property type="match status" value="1"/>
</dbReference>
<dbReference type="CDD" id="cd03809">
    <property type="entry name" value="GT4_MtfB-like"/>
    <property type="match status" value="1"/>
</dbReference>
<evidence type="ECO:0000256" key="1">
    <source>
        <dbReference type="ARBA" id="ARBA00022679"/>
    </source>
</evidence>
<evidence type="ECO:0000259" key="2">
    <source>
        <dbReference type="Pfam" id="PF00534"/>
    </source>
</evidence>
<dbReference type="Pfam" id="PF13439">
    <property type="entry name" value="Glyco_transf_4"/>
    <property type="match status" value="1"/>
</dbReference>
<accession>A0A7C3UYI9</accession>
<evidence type="ECO:0000313" key="4">
    <source>
        <dbReference type="EMBL" id="HGE99166.1"/>
    </source>
</evidence>
<dbReference type="Gene3D" id="3.40.50.2000">
    <property type="entry name" value="Glycogen Phosphorylase B"/>
    <property type="match status" value="2"/>
</dbReference>
<feature type="domain" description="Glycosyltransferase subfamily 4-like N-terminal" evidence="3">
    <location>
        <begin position="16"/>
        <end position="172"/>
    </location>
</feature>
<sequence length="377" mass="43335">MKIAIDCLSAKSLYHGMGVYLNNLLRYLIPLAQNHSFLLFGRLRTFQCSDDFLNTKNVDFREIRLNRSFRILWENTLLPVDLIKEKVDLFWGPSNFLPPLKVCKYIVTIHDISSFIFAHTYPWLRRNYYQVSIRNALHRADGIISVSSATKNDLIKYFPISEDKIRVIPNGVGEMFQSIISPKEILRVREKYHLPSEFLLSLGVLEPKKNTERIILAYARLKEEIANLPKLVIAGSRAYGWKNSSLFQLIKRLKLEEQVLFPDKIEQKDLPAVYHSALLFLYPSLYEGFGLPVVEAMACGTPVITSNVSSLPEVAGDAAILVNPYSVSEIAQAMKEVLLNDRKREEMREKGIKNAQRFSWQKSAQELLNFFEEVMGK</sequence>
<dbReference type="FunFam" id="3.40.50.2000:FF:000119">
    <property type="entry name" value="Glycosyl transferase group 1"/>
    <property type="match status" value="1"/>
</dbReference>
<dbReference type="Pfam" id="PF00534">
    <property type="entry name" value="Glycos_transf_1"/>
    <property type="match status" value="1"/>
</dbReference>
<dbReference type="GO" id="GO:0016757">
    <property type="term" value="F:glycosyltransferase activity"/>
    <property type="evidence" value="ECO:0007669"/>
    <property type="project" value="InterPro"/>
</dbReference>
<reference evidence="4" key="1">
    <citation type="journal article" date="2020" name="mSystems">
        <title>Genome- and Community-Level Interaction Insights into Carbon Utilization and Element Cycling Functions of Hydrothermarchaeota in Hydrothermal Sediment.</title>
        <authorList>
            <person name="Zhou Z."/>
            <person name="Liu Y."/>
            <person name="Xu W."/>
            <person name="Pan J."/>
            <person name="Luo Z.H."/>
            <person name="Li M."/>
        </authorList>
    </citation>
    <scope>NUCLEOTIDE SEQUENCE [LARGE SCALE GENOMIC DNA]</scope>
    <source>
        <strain evidence="4">SpSt-906</strain>
    </source>
</reference>
<proteinExistence type="predicted"/>
<dbReference type="InterPro" id="IPR028098">
    <property type="entry name" value="Glyco_trans_4-like_N"/>
</dbReference>
<dbReference type="AlphaFoldDB" id="A0A7C3UYI9"/>
<dbReference type="EMBL" id="DTMQ01000021">
    <property type="protein sequence ID" value="HGE99166.1"/>
    <property type="molecule type" value="Genomic_DNA"/>
</dbReference>
<gene>
    <name evidence="4" type="ORF">ENX07_03740</name>
</gene>
<dbReference type="PANTHER" id="PTHR46401:SF2">
    <property type="entry name" value="GLYCOSYLTRANSFERASE WBBK-RELATED"/>
    <property type="match status" value="1"/>
</dbReference>
<name>A0A7C3UYI9_UNCW3</name>